<gene>
    <name evidence="1" type="ORF">HNR39_002399</name>
</gene>
<proteinExistence type="predicted"/>
<evidence type="ECO:0000313" key="2">
    <source>
        <dbReference type="Proteomes" id="UP000571084"/>
    </source>
</evidence>
<dbReference type="EMBL" id="JACHHQ010000005">
    <property type="protein sequence ID" value="MBB5200557.1"/>
    <property type="molecule type" value="Genomic_DNA"/>
</dbReference>
<evidence type="ECO:0000313" key="1">
    <source>
        <dbReference type="EMBL" id="MBB5200557.1"/>
    </source>
</evidence>
<organism evidence="1 2">
    <name type="scientific">Glaciimonas immobilis</name>
    <dbReference type="NCBI Taxonomy" id="728004"/>
    <lineage>
        <taxon>Bacteria</taxon>
        <taxon>Pseudomonadati</taxon>
        <taxon>Pseudomonadota</taxon>
        <taxon>Betaproteobacteria</taxon>
        <taxon>Burkholderiales</taxon>
        <taxon>Oxalobacteraceae</taxon>
        <taxon>Glaciimonas</taxon>
    </lineage>
</organism>
<protein>
    <recommendedName>
        <fullName evidence="3">Lipoprotein</fullName>
    </recommendedName>
</protein>
<dbReference type="Proteomes" id="UP000571084">
    <property type="component" value="Unassembled WGS sequence"/>
</dbReference>
<sequence>MKKLIQVVIIGTLLGSMLSGCIIVPSHRGYYERPYGYGYR</sequence>
<dbReference type="AlphaFoldDB" id="A0A840RQ82"/>
<keyword evidence="2" id="KW-1185">Reference proteome</keyword>
<dbReference type="PROSITE" id="PS51257">
    <property type="entry name" value="PROKAR_LIPOPROTEIN"/>
    <property type="match status" value="1"/>
</dbReference>
<accession>A0A840RQ82</accession>
<comment type="caution">
    <text evidence="1">The sequence shown here is derived from an EMBL/GenBank/DDBJ whole genome shotgun (WGS) entry which is preliminary data.</text>
</comment>
<dbReference type="RefSeq" id="WP_260326420.1">
    <property type="nucleotide sequence ID" value="NZ_JAAOZT010000007.1"/>
</dbReference>
<evidence type="ECO:0008006" key="3">
    <source>
        <dbReference type="Google" id="ProtNLM"/>
    </source>
</evidence>
<reference evidence="1 2" key="1">
    <citation type="submission" date="2020-08" db="EMBL/GenBank/DDBJ databases">
        <title>Genomic Encyclopedia of Type Strains, Phase IV (KMG-IV): sequencing the most valuable type-strain genomes for metagenomic binning, comparative biology and taxonomic classification.</title>
        <authorList>
            <person name="Goeker M."/>
        </authorList>
    </citation>
    <scope>NUCLEOTIDE SEQUENCE [LARGE SCALE GENOMIC DNA]</scope>
    <source>
        <strain evidence="1 2">DSM 23240</strain>
    </source>
</reference>
<name>A0A840RQ82_9BURK</name>